<reference evidence="1" key="1">
    <citation type="submission" date="2018-07" db="EMBL/GenBank/DDBJ databases">
        <authorList>
            <consortium name="GenomeTrakr network: Whole genome sequencing for foodborne pathogen traceback"/>
        </authorList>
    </citation>
    <scope>NUCLEOTIDE SEQUENCE [LARGE SCALE GENOMIC DNA]</scope>
    <source>
        <strain evidence="1">NC_WHO_S053</strain>
    </source>
</reference>
<evidence type="ECO:0000313" key="1">
    <source>
        <dbReference type="EMBL" id="MJY21006.1"/>
    </source>
</evidence>
<accession>A0A403FM06</accession>
<gene>
    <name evidence="1" type="ORF">DTI44_22230</name>
</gene>
<dbReference type="AlphaFoldDB" id="A0A403FM06"/>
<proteinExistence type="predicted"/>
<dbReference type="EMBL" id="RTTD01000074">
    <property type="protein sequence ID" value="MJY21006.1"/>
    <property type="molecule type" value="Genomic_DNA"/>
</dbReference>
<comment type="caution">
    <text evidence="1">The sequence shown here is derived from an EMBL/GenBank/DDBJ whole genome shotgun (WGS) entry which is preliminary data.</text>
</comment>
<sequence length="66" mass="7518">MSLSQSSWMMAGWFIDLTLNQFAKHREQVVIDDRTGTLGTLRRRIHDSGGTVTERGILPWREISGT</sequence>
<organism evidence="1">
    <name type="scientific">Salmonella enteritidis</name>
    <dbReference type="NCBI Taxonomy" id="149539"/>
    <lineage>
        <taxon>Bacteria</taxon>
        <taxon>Pseudomonadati</taxon>
        <taxon>Pseudomonadota</taxon>
        <taxon>Gammaproteobacteria</taxon>
        <taxon>Enterobacterales</taxon>
        <taxon>Enterobacteriaceae</taxon>
        <taxon>Salmonella</taxon>
    </lineage>
</organism>
<dbReference type="Proteomes" id="UP000839535">
    <property type="component" value="Unassembled WGS sequence"/>
</dbReference>
<name>A0A403FM06_SALEN</name>
<protein>
    <submittedName>
        <fullName evidence="1">Uncharacterized protein</fullName>
    </submittedName>
</protein>